<feature type="transmembrane region" description="Helical" evidence="7">
    <location>
        <begin position="124"/>
        <end position="148"/>
    </location>
</feature>
<evidence type="ECO:0000256" key="4">
    <source>
        <dbReference type="ARBA" id="ARBA00022692"/>
    </source>
</evidence>
<evidence type="ECO:0000259" key="8">
    <source>
        <dbReference type="PROSITE" id="PS50928"/>
    </source>
</evidence>
<evidence type="ECO:0000256" key="5">
    <source>
        <dbReference type="ARBA" id="ARBA00022989"/>
    </source>
</evidence>
<dbReference type="PANTHER" id="PTHR43163">
    <property type="entry name" value="DIPEPTIDE TRANSPORT SYSTEM PERMEASE PROTEIN DPPB-RELATED"/>
    <property type="match status" value="1"/>
</dbReference>
<dbReference type="EMBL" id="AWVH01000039">
    <property type="protein sequence ID" value="ERJ92087.1"/>
    <property type="molecule type" value="Genomic_DNA"/>
</dbReference>
<organism evidence="9 10">
    <name type="scientific">Treponema lecithinolyticum ATCC 700332</name>
    <dbReference type="NCBI Taxonomy" id="1321815"/>
    <lineage>
        <taxon>Bacteria</taxon>
        <taxon>Pseudomonadati</taxon>
        <taxon>Spirochaetota</taxon>
        <taxon>Spirochaetia</taxon>
        <taxon>Spirochaetales</taxon>
        <taxon>Treponemataceae</taxon>
        <taxon>Treponema</taxon>
    </lineage>
</organism>
<keyword evidence="6 7" id="KW-0472">Membrane</keyword>
<evidence type="ECO:0000256" key="2">
    <source>
        <dbReference type="ARBA" id="ARBA00022448"/>
    </source>
</evidence>
<accession>A0ABN0NXL9</accession>
<evidence type="ECO:0000256" key="7">
    <source>
        <dbReference type="RuleBase" id="RU363032"/>
    </source>
</evidence>
<gene>
    <name evidence="9" type="ORF">HMPREF9193_01748</name>
</gene>
<dbReference type="Pfam" id="PF19300">
    <property type="entry name" value="BPD_transp_1_N"/>
    <property type="match status" value="1"/>
</dbReference>
<dbReference type="SUPFAM" id="SSF161098">
    <property type="entry name" value="MetI-like"/>
    <property type="match status" value="1"/>
</dbReference>
<protein>
    <submittedName>
        <fullName evidence="9">Oligopeptide ABC transporter, permease protein AppB</fullName>
    </submittedName>
</protein>
<dbReference type="Gene3D" id="1.10.3720.10">
    <property type="entry name" value="MetI-like"/>
    <property type="match status" value="1"/>
</dbReference>
<keyword evidence="4 7" id="KW-0812">Transmembrane</keyword>
<feature type="domain" description="ABC transmembrane type-1" evidence="8">
    <location>
        <begin position="85"/>
        <end position="291"/>
    </location>
</feature>
<evidence type="ECO:0000256" key="3">
    <source>
        <dbReference type="ARBA" id="ARBA00022475"/>
    </source>
</evidence>
<keyword evidence="5 7" id="KW-1133">Transmembrane helix</keyword>
<proteinExistence type="inferred from homology"/>
<name>A0ABN0NXL9_TRELE</name>
<comment type="subcellular location">
    <subcellularLocation>
        <location evidence="1 7">Cell membrane</location>
        <topology evidence="1 7">Multi-pass membrane protein</topology>
    </subcellularLocation>
</comment>
<keyword evidence="10" id="KW-1185">Reference proteome</keyword>
<sequence length="305" mass="32807">MLLVISFLIYGGLELMPGDAVSFIAGPEAMANMSPEKLDALREALGLNKPFLIRYLNWLGGVLRGNFGYSLTSGTPIAQIVKAKLAATLELSFAALCISSFLGCLLGIFSALRKGSFADTILTVAGMLGLSIPEFFFGLCSLLFFAINNSIFPIGGRLTAGNGTVTDRLYHLILPALVMGLAMSAGVMRYARSSMLDSINKDYIKTARSKGLPEWRVNLIHGFRTALTPIIVLIGFRLPTLIGGSVVIEQVFQWPGVGSEFIAAVRGQNYPLVMMIALLSVTAVLLASFLVDLLTAILDPRVRLN</sequence>
<comment type="similarity">
    <text evidence="7">Belongs to the binding-protein-dependent transport system permease family.</text>
</comment>
<evidence type="ECO:0000256" key="1">
    <source>
        <dbReference type="ARBA" id="ARBA00004651"/>
    </source>
</evidence>
<dbReference type="CDD" id="cd06261">
    <property type="entry name" value="TM_PBP2"/>
    <property type="match status" value="1"/>
</dbReference>
<dbReference type="PANTHER" id="PTHR43163:SF6">
    <property type="entry name" value="DIPEPTIDE TRANSPORT SYSTEM PERMEASE PROTEIN DPPB-RELATED"/>
    <property type="match status" value="1"/>
</dbReference>
<evidence type="ECO:0000313" key="10">
    <source>
        <dbReference type="Proteomes" id="UP000016649"/>
    </source>
</evidence>
<keyword evidence="3" id="KW-1003">Cell membrane</keyword>
<keyword evidence="2 7" id="KW-0813">Transport</keyword>
<dbReference type="PROSITE" id="PS50928">
    <property type="entry name" value="ABC_TM1"/>
    <property type="match status" value="1"/>
</dbReference>
<dbReference type="Pfam" id="PF00528">
    <property type="entry name" value="BPD_transp_1"/>
    <property type="match status" value="1"/>
</dbReference>
<feature type="transmembrane region" description="Helical" evidence="7">
    <location>
        <begin position="226"/>
        <end position="252"/>
    </location>
</feature>
<comment type="caution">
    <text evidence="9">The sequence shown here is derived from an EMBL/GenBank/DDBJ whole genome shotgun (WGS) entry which is preliminary data.</text>
</comment>
<feature type="transmembrane region" description="Helical" evidence="7">
    <location>
        <begin position="272"/>
        <end position="298"/>
    </location>
</feature>
<reference evidence="9 10" key="1">
    <citation type="submission" date="2013-08" db="EMBL/GenBank/DDBJ databases">
        <authorList>
            <person name="Weinstock G."/>
            <person name="Sodergren E."/>
            <person name="Wylie T."/>
            <person name="Fulton L."/>
            <person name="Fulton R."/>
            <person name="Fronick C."/>
            <person name="O'Laughlin M."/>
            <person name="Godfrey J."/>
            <person name="Miner T."/>
            <person name="Herter B."/>
            <person name="Appelbaum E."/>
            <person name="Cordes M."/>
            <person name="Lek S."/>
            <person name="Wollam A."/>
            <person name="Pepin K.H."/>
            <person name="Palsikar V.B."/>
            <person name="Mitreva M."/>
            <person name="Wilson R.K."/>
        </authorList>
    </citation>
    <scope>NUCLEOTIDE SEQUENCE [LARGE SCALE GENOMIC DNA]</scope>
    <source>
        <strain evidence="9 10">ATCC 700332</strain>
    </source>
</reference>
<evidence type="ECO:0000256" key="6">
    <source>
        <dbReference type="ARBA" id="ARBA00023136"/>
    </source>
</evidence>
<dbReference type="InterPro" id="IPR045621">
    <property type="entry name" value="BPD_transp_1_N"/>
</dbReference>
<dbReference type="Proteomes" id="UP000016649">
    <property type="component" value="Unassembled WGS sequence"/>
</dbReference>
<feature type="transmembrane region" description="Helical" evidence="7">
    <location>
        <begin position="168"/>
        <end position="191"/>
    </location>
</feature>
<feature type="transmembrane region" description="Helical" evidence="7">
    <location>
        <begin position="91"/>
        <end position="112"/>
    </location>
</feature>
<evidence type="ECO:0000313" key="9">
    <source>
        <dbReference type="EMBL" id="ERJ92087.1"/>
    </source>
</evidence>
<dbReference type="InterPro" id="IPR000515">
    <property type="entry name" value="MetI-like"/>
</dbReference>
<dbReference type="InterPro" id="IPR035906">
    <property type="entry name" value="MetI-like_sf"/>
</dbReference>